<dbReference type="EMBL" id="SKFG01000014">
    <property type="protein sequence ID" value="TCZ76155.1"/>
    <property type="molecule type" value="Genomic_DNA"/>
</dbReference>
<organism evidence="2 3">
    <name type="scientific">Paenibacillus albiflavus</name>
    <dbReference type="NCBI Taxonomy" id="2545760"/>
    <lineage>
        <taxon>Bacteria</taxon>
        <taxon>Bacillati</taxon>
        <taxon>Bacillota</taxon>
        <taxon>Bacilli</taxon>
        <taxon>Bacillales</taxon>
        <taxon>Paenibacillaceae</taxon>
        <taxon>Paenibacillus</taxon>
    </lineage>
</organism>
<dbReference type="Gene3D" id="3.40.50.620">
    <property type="entry name" value="HUPs"/>
    <property type="match status" value="1"/>
</dbReference>
<evidence type="ECO:0000313" key="2">
    <source>
        <dbReference type="EMBL" id="TCZ76155.1"/>
    </source>
</evidence>
<dbReference type="OrthoDB" id="1032766at2"/>
<dbReference type="Proteomes" id="UP000295418">
    <property type="component" value="Unassembled WGS sequence"/>
</dbReference>
<proteinExistence type="predicted"/>
<dbReference type="Pfam" id="PF01507">
    <property type="entry name" value="PAPS_reduct"/>
    <property type="match status" value="1"/>
</dbReference>
<comment type="caution">
    <text evidence="2">The sequence shown here is derived from an EMBL/GenBank/DDBJ whole genome shotgun (WGS) entry which is preliminary data.</text>
</comment>
<gene>
    <name evidence="2" type="ORF">E0485_15060</name>
</gene>
<dbReference type="SUPFAM" id="SSF52402">
    <property type="entry name" value="Adenine nucleotide alpha hydrolases-like"/>
    <property type="match status" value="1"/>
</dbReference>
<keyword evidence="3" id="KW-1185">Reference proteome</keyword>
<dbReference type="AlphaFoldDB" id="A0A4R4EDS6"/>
<name>A0A4R4EDS6_9BACL</name>
<dbReference type="GO" id="GO:0003824">
    <property type="term" value="F:catalytic activity"/>
    <property type="evidence" value="ECO:0007669"/>
    <property type="project" value="InterPro"/>
</dbReference>
<evidence type="ECO:0000259" key="1">
    <source>
        <dbReference type="Pfam" id="PF01507"/>
    </source>
</evidence>
<sequence length="333" mass="39251">MTNRIIFFSGGKASFAVADYVKNKYPEDNILLYFTDTLWENEDLYRFINESSDKLQLPLLIHSAGLNPVQLMFEKKLVFNSMIGDCSKILKMKVARDFLKKGVKPQHEEWRNKQFLKGEDVRIDAVLYFGIGFDEMHRESAIRKNWQPFEVEMPLIDNNIWTDEVLKKYDIKQPVLYDYGFSHNNCNGRCVKAGQGHYKLLKVQMPDVFQEIMEQEYHLKMCVSAYRYITNDKVPEEDRIPTHVQDYMLAELDDCYRDYFYGRVNKPKLYIHPSSSAISEYMKIQQYSFMKKDSKPYPIRDLHYEVENDGQIDMFDIGGCGCFTDACEMEELT</sequence>
<protein>
    <recommendedName>
        <fullName evidence="1">Phosphoadenosine phosphosulphate reductase domain-containing protein</fullName>
    </recommendedName>
</protein>
<dbReference type="InterPro" id="IPR014729">
    <property type="entry name" value="Rossmann-like_a/b/a_fold"/>
</dbReference>
<reference evidence="2 3" key="1">
    <citation type="submission" date="2019-03" db="EMBL/GenBank/DDBJ databases">
        <authorList>
            <person name="Kim M.K.M."/>
        </authorList>
    </citation>
    <scope>NUCLEOTIDE SEQUENCE [LARGE SCALE GENOMIC DNA]</scope>
    <source>
        <strain evidence="2 3">18JY21-1</strain>
    </source>
</reference>
<accession>A0A4R4EDS6</accession>
<feature type="domain" description="Phosphoadenosine phosphosulphate reductase" evidence="1">
    <location>
        <begin position="5"/>
        <end position="101"/>
    </location>
</feature>
<dbReference type="RefSeq" id="WP_132418881.1">
    <property type="nucleotide sequence ID" value="NZ_SKFG01000014.1"/>
</dbReference>
<dbReference type="InterPro" id="IPR002500">
    <property type="entry name" value="PAPS_reduct_dom"/>
</dbReference>
<evidence type="ECO:0000313" key="3">
    <source>
        <dbReference type="Proteomes" id="UP000295418"/>
    </source>
</evidence>